<evidence type="ECO:0000313" key="12">
    <source>
        <dbReference type="Proteomes" id="UP000259211"/>
    </source>
</evidence>
<feature type="binding site" evidence="8">
    <location>
        <position position="151"/>
    </location>
    <ligand>
        <name>substrate</name>
    </ligand>
</feature>
<dbReference type="AlphaFoldDB" id="A0A3E2DDF3"/>
<evidence type="ECO:0000256" key="9">
    <source>
        <dbReference type="PROSITE-ProRule" id="PRU10125"/>
    </source>
</evidence>
<evidence type="ECO:0000256" key="5">
    <source>
        <dbReference type="ARBA" id="ARBA00023154"/>
    </source>
</evidence>
<organism evidence="11 12">
    <name type="scientific">Cutibacterium avidum</name>
    <dbReference type="NCBI Taxonomy" id="33010"/>
    <lineage>
        <taxon>Bacteria</taxon>
        <taxon>Bacillati</taxon>
        <taxon>Actinomycetota</taxon>
        <taxon>Actinomycetes</taxon>
        <taxon>Propionibacteriales</taxon>
        <taxon>Propionibacteriaceae</taxon>
        <taxon>Cutibacterium</taxon>
    </lineage>
</organism>
<keyword evidence="6 8" id="KW-0413">Isomerase</keyword>
<dbReference type="HAMAP" id="MF_00197">
    <property type="entry name" value="DAP_epimerase"/>
    <property type="match status" value="1"/>
</dbReference>
<evidence type="ECO:0000256" key="1">
    <source>
        <dbReference type="ARBA" id="ARBA00005196"/>
    </source>
</evidence>
<comment type="subcellular location">
    <subcellularLocation>
        <location evidence="8">Cytoplasm</location>
    </subcellularLocation>
</comment>
<dbReference type="PANTHER" id="PTHR31689">
    <property type="entry name" value="DIAMINOPIMELATE EPIMERASE, CHLOROPLASTIC"/>
    <property type="match status" value="1"/>
</dbReference>
<dbReference type="PANTHER" id="PTHR31689:SF0">
    <property type="entry name" value="DIAMINOPIMELATE EPIMERASE"/>
    <property type="match status" value="1"/>
</dbReference>
<feature type="site" description="Could be important to modulate the pK values of the two catalytic cysteine residues" evidence="8">
    <location>
        <position position="203"/>
    </location>
</feature>
<dbReference type="Pfam" id="PF01678">
    <property type="entry name" value="DAP_epimerase"/>
    <property type="match status" value="2"/>
</dbReference>
<dbReference type="Proteomes" id="UP001309299">
    <property type="component" value="Unassembled WGS sequence"/>
</dbReference>
<dbReference type="GO" id="GO:0008837">
    <property type="term" value="F:diaminopimelate epimerase activity"/>
    <property type="evidence" value="ECO:0007669"/>
    <property type="project" value="UniProtKB-UniRule"/>
</dbReference>
<dbReference type="EMBL" id="NOWI01000008">
    <property type="protein sequence ID" value="RFT43204.1"/>
    <property type="molecule type" value="Genomic_DNA"/>
</dbReference>
<feature type="active site" evidence="9">
    <location>
        <position position="78"/>
    </location>
</feature>
<comment type="catalytic activity">
    <reaction evidence="7 8">
        <text>(2S,6S)-2,6-diaminopimelate = meso-2,6-diaminopimelate</text>
        <dbReference type="Rhea" id="RHEA:15393"/>
        <dbReference type="ChEBI" id="CHEBI:57609"/>
        <dbReference type="ChEBI" id="CHEBI:57791"/>
        <dbReference type="EC" id="5.1.1.7"/>
    </reaction>
</comment>
<dbReference type="Proteomes" id="UP000259211">
    <property type="component" value="Unassembled WGS sequence"/>
</dbReference>
<sequence length="274" mass="29381">MTTTFWKAHGTGNDFVIVDRPDPLTPGQVRWLCHRRFGIGGDGTLQALRAGDVAGWDGDPELWFMDYRNADGTVAEMCGNGLRVFARHLARTGRIAGNEADVATRAGVRHVTLYDNGGVSVTMGTVRVEGDDLTIEHQDMWWPACKVDVGNPHAVVVTDHTTITALNLDESPTWRPRSAFPEGANVEFVEQLDGHSVSMRVHERGSGETMSCGTGTVAVAATMATRTGHRGPWTVHVPGGRVIVTLTPADDGYDAVLTGPAVILATGTVSLPEE</sequence>
<evidence type="ECO:0000256" key="4">
    <source>
        <dbReference type="ARBA" id="ARBA00022605"/>
    </source>
</evidence>
<protein>
    <recommendedName>
        <fullName evidence="3 8">Diaminopimelate epimerase</fullName>
        <shortName evidence="8">DAP epimerase</shortName>
        <ecNumber evidence="3 8">5.1.1.7</ecNumber>
    </recommendedName>
    <alternativeName>
        <fullName evidence="8">PLP-independent amino acid racemase</fullName>
    </alternativeName>
</protein>
<evidence type="ECO:0000256" key="8">
    <source>
        <dbReference type="HAMAP-Rule" id="MF_00197"/>
    </source>
</evidence>
<feature type="active site" description="Proton acceptor" evidence="8">
    <location>
        <position position="212"/>
    </location>
</feature>
<gene>
    <name evidence="8 10" type="primary">dapF</name>
    <name evidence="11" type="ORF">CHT91_09745</name>
    <name evidence="10" type="ORF">V7F78_03790</name>
</gene>
<evidence type="ECO:0000313" key="10">
    <source>
        <dbReference type="EMBL" id="MEH1546150.1"/>
    </source>
</evidence>
<dbReference type="PROSITE" id="PS01326">
    <property type="entry name" value="DAP_EPIMERASE"/>
    <property type="match status" value="1"/>
</dbReference>
<keyword evidence="4 8" id="KW-0028">Amino-acid biosynthesis</keyword>
<comment type="pathway">
    <text evidence="1 8">Amino-acid biosynthesis; L-lysine biosynthesis via DAP pathway; DL-2,6-diaminopimelate from LL-2,6-diaminopimelate: step 1/1.</text>
</comment>
<dbReference type="RefSeq" id="WP_016667507.1">
    <property type="nucleotide sequence ID" value="NZ_CABKSM010000001.1"/>
</dbReference>
<dbReference type="EMBL" id="JBAKUA010000004">
    <property type="protein sequence ID" value="MEH1546150.1"/>
    <property type="molecule type" value="Genomic_DNA"/>
</dbReference>
<proteinExistence type="inferred from homology"/>
<dbReference type="InterPro" id="IPR018510">
    <property type="entry name" value="DAP_epimerase_AS"/>
</dbReference>
<dbReference type="GO" id="GO:0005829">
    <property type="term" value="C:cytosol"/>
    <property type="evidence" value="ECO:0007669"/>
    <property type="project" value="TreeGrafter"/>
</dbReference>
<dbReference type="NCBIfam" id="TIGR00652">
    <property type="entry name" value="DapF"/>
    <property type="match status" value="1"/>
</dbReference>
<comment type="function">
    <text evidence="8">Catalyzes the stereoinversion of LL-2,6-diaminopimelate (L,L-DAP) to meso-diaminopimelate (meso-DAP), a precursor of L-lysine and an essential component of the bacterial peptidoglycan.</text>
</comment>
<feature type="binding site" evidence="8">
    <location>
        <position position="69"/>
    </location>
    <ligand>
        <name>substrate</name>
    </ligand>
</feature>
<dbReference type="EC" id="5.1.1.7" evidence="3 8"/>
<dbReference type="Gene3D" id="3.10.310.10">
    <property type="entry name" value="Diaminopimelate Epimerase, Chain A, domain 1"/>
    <property type="match status" value="2"/>
</dbReference>
<comment type="caution">
    <text evidence="8">Lacks conserved residue(s) required for the propagation of feature annotation.</text>
</comment>
<evidence type="ECO:0000313" key="11">
    <source>
        <dbReference type="EMBL" id="RFT43204.1"/>
    </source>
</evidence>
<feature type="active site" description="Proton donor" evidence="8">
    <location>
        <position position="78"/>
    </location>
</feature>
<dbReference type="UniPathway" id="UPA00034">
    <property type="reaction ID" value="UER00025"/>
</dbReference>
<feature type="site" description="Could be important to modulate the pK values of the two catalytic cysteine residues" evidence="8">
    <location>
        <position position="153"/>
    </location>
</feature>
<name>A0A3E2DDF3_9ACTN</name>
<dbReference type="InterPro" id="IPR001653">
    <property type="entry name" value="DAP_epimerase_DapF"/>
</dbReference>
<keyword evidence="5 8" id="KW-0457">Lysine biosynthesis</keyword>
<feature type="binding site" evidence="8">
    <location>
        <begin position="203"/>
        <end position="204"/>
    </location>
    <ligand>
        <name>substrate</name>
    </ligand>
</feature>
<dbReference type="SUPFAM" id="SSF54506">
    <property type="entry name" value="Diaminopimelate epimerase-like"/>
    <property type="match status" value="2"/>
</dbReference>
<evidence type="ECO:0000256" key="3">
    <source>
        <dbReference type="ARBA" id="ARBA00013080"/>
    </source>
</evidence>
<comment type="similarity">
    <text evidence="2 8">Belongs to the diaminopimelate epimerase family.</text>
</comment>
<feature type="binding site" evidence="8">
    <location>
        <begin position="213"/>
        <end position="214"/>
    </location>
    <ligand>
        <name>substrate</name>
    </ligand>
</feature>
<comment type="caution">
    <text evidence="11">The sequence shown here is derived from an EMBL/GenBank/DDBJ whole genome shotgun (WGS) entry which is preliminary data.</text>
</comment>
<reference evidence="11 12" key="1">
    <citation type="submission" date="2017-07" db="EMBL/GenBank/DDBJ databases">
        <authorList>
            <person name="Sun Z.S."/>
            <person name="Albrecht U."/>
            <person name="Echele G."/>
            <person name="Lee C.C."/>
        </authorList>
    </citation>
    <scope>NUCLEOTIDE SEQUENCE [LARGE SCALE GENOMIC DNA]</scope>
    <source>
        <strain evidence="11 12">P16-029</strain>
    </source>
</reference>
<evidence type="ECO:0000256" key="2">
    <source>
        <dbReference type="ARBA" id="ARBA00010219"/>
    </source>
</evidence>
<feature type="binding site" evidence="8">
    <location>
        <begin position="79"/>
        <end position="80"/>
    </location>
    <ligand>
        <name>substrate</name>
    </ligand>
</feature>
<dbReference type="GO" id="GO:0009089">
    <property type="term" value="P:lysine biosynthetic process via diaminopimelate"/>
    <property type="evidence" value="ECO:0007669"/>
    <property type="project" value="UniProtKB-UniRule"/>
</dbReference>
<evidence type="ECO:0000256" key="7">
    <source>
        <dbReference type="ARBA" id="ARBA00051712"/>
    </source>
</evidence>
<comment type="subunit">
    <text evidence="8">Homodimer.</text>
</comment>
<evidence type="ECO:0000256" key="6">
    <source>
        <dbReference type="ARBA" id="ARBA00023235"/>
    </source>
</evidence>
<feature type="binding site" evidence="8">
    <location>
        <position position="13"/>
    </location>
    <ligand>
        <name>substrate</name>
    </ligand>
</feature>
<keyword evidence="8" id="KW-0963">Cytoplasm</keyword>
<feature type="binding site" evidence="8">
    <location>
        <position position="185"/>
    </location>
    <ligand>
        <name>substrate</name>
    </ligand>
</feature>
<accession>A0A3E2DDF3</accession>
<reference evidence="10" key="2">
    <citation type="submission" date="2024-02" db="EMBL/GenBank/DDBJ databases">
        <title>Bacterial skin colonization with Propionibacterium avidum as a risk factor for Periprosthetic Joint Infections - a single-center prospective study.</title>
        <authorList>
            <person name="Achermann Y."/>
        </authorList>
    </citation>
    <scope>NUCLEOTIDE SEQUENCE</scope>
    <source>
        <strain evidence="10">PAVI-2017310195</strain>
    </source>
</reference>